<sequence length="448" mass="46661">MNESMSSSLSRWKGRALSCALFLGLAWLGCGSDPEPQPSPGDAVAPGRVQLTAGVTAGEFITGQRRLEAVAEDDSGTVAKVAFYVSNVLACADNEAKASGATFGCVWNASQTPEGDYVLTVAALDSSGNTTTSAPIAFSVGVRNEPPVFTEVTAAPATVNEGQGTTLTARASDPEGRALSYTWTQRSPASPQGTFNNANASNPTWTAPLLSTRTTFTLQVAATDERGGAAVSSVDVVVANDPSANRPPTVDSAITGPITVLSGDSIALSIGASDPDGDPLTYSWRTNPADLGAFTNGNTASATWRSAEVTSNSPRTVQVQVVVSDGVASVTRSLNVQVTVPTYSEHIQFIWNEACVSCHDNTSPSGNLNLLQGSSYANLVNVTGNNTSCGTLRRVRPGFPDTSLLVRKLSATNNCGGRMPRNNTAYFDNNPGYVTRIRSWIIAGAPNN</sequence>
<dbReference type="InterPro" id="IPR000601">
    <property type="entry name" value="PKD_dom"/>
</dbReference>
<protein>
    <submittedName>
        <fullName evidence="2">Ig-like domain-containing protein</fullName>
    </submittedName>
</protein>
<evidence type="ECO:0000313" key="2">
    <source>
        <dbReference type="EMBL" id="MDY7232438.1"/>
    </source>
</evidence>
<dbReference type="InterPro" id="IPR022409">
    <property type="entry name" value="PKD/Chitinase_dom"/>
</dbReference>
<dbReference type="Pfam" id="PF22352">
    <property type="entry name" value="K319L-like_PKD"/>
    <property type="match status" value="1"/>
</dbReference>
<dbReference type="Gene3D" id="2.60.40.10">
    <property type="entry name" value="Immunoglobulins"/>
    <property type="match status" value="3"/>
</dbReference>
<gene>
    <name evidence="2" type="ORF">SYV04_38985</name>
</gene>
<feature type="domain" description="PKD/Chitinase" evidence="1">
    <location>
        <begin position="251"/>
        <end position="341"/>
    </location>
</feature>
<dbReference type="InterPro" id="IPR013783">
    <property type="entry name" value="Ig-like_fold"/>
</dbReference>
<dbReference type="Pfam" id="PF00801">
    <property type="entry name" value="PKD"/>
    <property type="match status" value="1"/>
</dbReference>
<dbReference type="EMBL" id="JAXIVS010000020">
    <property type="protein sequence ID" value="MDY7232438.1"/>
    <property type="molecule type" value="Genomic_DNA"/>
</dbReference>
<proteinExistence type="predicted"/>
<evidence type="ECO:0000313" key="3">
    <source>
        <dbReference type="Proteomes" id="UP001291309"/>
    </source>
</evidence>
<evidence type="ECO:0000259" key="1">
    <source>
        <dbReference type="SMART" id="SM00089"/>
    </source>
</evidence>
<organism evidence="2 3">
    <name type="scientific">Hyalangium rubrum</name>
    <dbReference type="NCBI Taxonomy" id="3103134"/>
    <lineage>
        <taxon>Bacteria</taxon>
        <taxon>Pseudomonadati</taxon>
        <taxon>Myxococcota</taxon>
        <taxon>Myxococcia</taxon>
        <taxon>Myxococcales</taxon>
        <taxon>Cystobacterineae</taxon>
        <taxon>Archangiaceae</taxon>
        <taxon>Hyalangium</taxon>
    </lineage>
</organism>
<keyword evidence="3" id="KW-1185">Reference proteome</keyword>
<reference evidence="2 3" key="1">
    <citation type="submission" date="2023-12" db="EMBL/GenBank/DDBJ databases">
        <title>the genome sequence of Hyalangium sp. s54d21.</title>
        <authorList>
            <person name="Zhang X."/>
        </authorList>
    </citation>
    <scope>NUCLEOTIDE SEQUENCE [LARGE SCALE GENOMIC DNA]</scope>
    <source>
        <strain evidence="3">s54d21</strain>
    </source>
</reference>
<dbReference type="Pfam" id="PF17957">
    <property type="entry name" value="Big_7"/>
    <property type="match status" value="1"/>
</dbReference>
<dbReference type="SMART" id="SM00089">
    <property type="entry name" value="PKD"/>
    <property type="match status" value="2"/>
</dbReference>
<accession>A0ABU5HHY6</accession>
<dbReference type="Proteomes" id="UP001291309">
    <property type="component" value="Unassembled WGS sequence"/>
</dbReference>
<comment type="caution">
    <text evidence="2">The sequence shown here is derived from an EMBL/GenBank/DDBJ whole genome shotgun (WGS) entry which is preliminary data.</text>
</comment>
<name>A0ABU5HHY6_9BACT</name>
<feature type="domain" description="PKD/Chitinase" evidence="1">
    <location>
        <begin position="149"/>
        <end position="241"/>
    </location>
</feature>
<dbReference type="RefSeq" id="WP_321551152.1">
    <property type="nucleotide sequence ID" value="NZ_JAXIVS010000020.1"/>
</dbReference>